<dbReference type="Proteomes" id="UP001212152">
    <property type="component" value="Unassembled WGS sequence"/>
</dbReference>
<protein>
    <submittedName>
        <fullName evidence="1">Uncharacterized protein</fullName>
    </submittedName>
</protein>
<evidence type="ECO:0000313" key="1">
    <source>
        <dbReference type="EMBL" id="KAJ3185672.1"/>
    </source>
</evidence>
<reference evidence="1" key="1">
    <citation type="submission" date="2020-05" db="EMBL/GenBank/DDBJ databases">
        <title>Phylogenomic resolution of chytrid fungi.</title>
        <authorList>
            <person name="Stajich J.E."/>
            <person name="Amses K."/>
            <person name="Simmons R."/>
            <person name="Seto K."/>
            <person name="Myers J."/>
            <person name="Bonds A."/>
            <person name="Quandt C.A."/>
            <person name="Barry K."/>
            <person name="Liu P."/>
            <person name="Grigoriev I."/>
            <person name="Longcore J.E."/>
            <person name="James T.Y."/>
        </authorList>
    </citation>
    <scope>NUCLEOTIDE SEQUENCE</scope>
    <source>
        <strain evidence="1">JEL0379</strain>
    </source>
</reference>
<dbReference type="EMBL" id="JADGJQ010000001">
    <property type="protein sequence ID" value="KAJ3185672.1"/>
    <property type="molecule type" value="Genomic_DNA"/>
</dbReference>
<sequence length="312" mass="35563">MVRYIDYIEKKLKTSKLHPVAFAHAFKVPTQAVAQAAYVASLRKIKKTRARSRTRRGSLMDTLIEANLSFDFETEARWLAYWTDLDAELHLKRQTQQRHVAIGEKLAAKDNTFCHLRDETVEKYGEYPSKLADPLVEDDTHNWLVCLFGVDRHLEDWQRTLDGLDLSDTSPQVTSVGRVRFLWEIAEVHYTFGEITDSFTVSKTKADGIGHLSNADKFPIVYVEGSRPVVPKKGKEPDDAGKIAVNMIRIQEMVLEHILKHRRRAPESLAGFGGQSFKTEISAGYVGIESTSVPRDMSEILFFVQFYESILK</sequence>
<name>A0AAD5TUA4_9FUNG</name>
<gene>
    <name evidence="1" type="ORF">HDU87_000296</name>
</gene>
<organism evidence="1 2">
    <name type="scientific">Geranomyces variabilis</name>
    <dbReference type="NCBI Taxonomy" id="109894"/>
    <lineage>
        <taxon>Eukaryota</taxon>
        <taxon>Fungi</taxon>
        <taxon>Fungi incertae sedis</taxon>
        <taxon>Chytridiomycota</taxon>
        <taxon>Chytridiomycota incertae sedis</taxon>
        <taxon>Chytridiomycetes</taxon>
        <taxon>Spizellomycetales</taxon>
        <taxon>Powellomycetaceae</taxon>
        <taxon>Geranomyces</taxon>
    </lineage>
</organism>
<accession>A0AAD5TUA4</accession>
<keyword evidence="2" id="KW-1185">Reference proteome</keyword>
<evidence type="ECO:0000313" key="2">
    <source>
        <dbReference type="Proteomes" id="UP001212152"/>
    </source>
</evidence>
<comment type="caution">
    <text evidence="1">The sequence shown here is derived from an EMBL/GenBank/DDBJ whole genome shotgun (WGS) entry which is preliminary data.</text>
</comment>
<proteinExistence type="predicted"/>
<dbReference type="AlphaFoldDB" id="A0AAD5TUA4"/>